<comment type="cofactor">
    <cofactor evidence="13">
        <name>[4Fe-4S] cluster</name>
        <dbReference type="ChEBI" id="CHEBI:49883"/>
    </cofactor>
    <text evidence="13">Binds 1 [4Fe-4S] cluster per subunit.</text>
</comment>
<protein>
    <recommendedName>
        <fullName evidence="13">3-isopropylmalate dehydratase large subunit</fullName>
        <ecNumber evidence="13">4.2.1.33</ecNumber>
    </recommendedName>
    <alternativeName>
        <fullName evidence="13">Alpha-IPM isomerase</fullName>
        <shortName evidence="13">IPMI</shortName>
    </alternativeName>
    <alternativeName>
        <fullName evidence="13">Isopropylmalate isomerase</fullName>
    </alternativeName>
</protein>
<keyword evidence="10 13" id="KW-0411">Iron-sulfur</keyword>
<reference evidence="15 16" key="1">
    <citation type="submission" date="2017-03" db="EMBL/GenBank/DDBJ databases">
        <title>Complete genome sequence of Blastomonas fulva degrading microcsystin LR.</title>
        <authorList>
            <person name="Lee H.-g."/>
            <person name="Jin L."/>
            <person name="oh H.-M."/>
        </authorList>
    </citation>
    <scope>NUCLEOTIDE SEQUENCE [LARGE SCALE GENOMIC DNA]</scope>
    <source>
        <strain evidence="15 16">T2</strain>
    </source>
</reference>
<gene>
    <name evidence="13" type="primary">leuC</name>
    <name evidence="15" type="ORF">B5J99_06395</name>
</gene>
<dbReference type="EMBL" id="CP020083">
    <property type="protein sequence ID" value="ASR51144.1"/>
    <property type="molecule type" value="Genomic_DNA"/>
</dbReference>
<keyword evidence="6 13" id="KW-0004">4Fe-4S</keyword>
<dbReference type="NCBIfam" id="NF009116">
    <property type="entry name" value="PRK12466.1"/>
    <property type="match status" value="1"/>
</dbReference>
<evidence type="ECO:0000256" key="1">
    <source>
        <dbReference type="ARBA" id="ARBA00000491"/>
    </source>
</evidence>
<keyword evidence="5 13" id="KW-0432">Leucine biosynthesis</keyword>
<comment type="pathway">
    <text evidence="3 13">Amino-acid biosynthesis; L-leucine biosynthesis; L-leucine from 3-methyl-2-oxobutanoate: step 2/4.</text>
</comment>
<comment type="similarity">
    <text evidence="13">Belongs to the aconitase/IPM isomerase family. LeuC type 1 subfamily.</text>
</comment>
<feature type="binding site" evidence="13">
    <location>
        <position position="409"/>
    </location>
    <ligand>
        <name>[4Fe-4S] cluster</name>
        <dbReference type="ChEBI" id="CHEBI:49883"/>
    </ligand>
</feature>
<name>A0ABM6M5G6_9SPHN</name>
<dbReference type="RefSeq" id="WP_117351922.1">
    <property type="nucleotide sequence ID" value="NZ_CP020083.1"/>
</dbReference>
<feature type="domain" description="Aconitase/3-isopropylmalate dehydratase large subunit alpha/beta/alpha" evidence="14">
    <location>
        <begin position="8"/>
        <end position="459"/>
    </location>
</feature>
<evidence type="ECO:0000256" key="9">
    <source>
        <dbReference type="ARBA" id="ARBA00023004"/>
    </source>
</evidence>
<organism evidence="15 16">
    <name type="scientific">Blastomonas fulva</name>
    <dbReference type="NCBI Taxonomy" id="1550728"/>
    <lineage>
        <taxon>Bacteria</taxon>
        <taxon>Pseudomonadati</taxon>
        <taxon>Pseudomonadota</taxon>
        <taxon>Alphaproteobacteria</taxon>
        <taxon>Sphingomonadales</taxon>
        <taxon>Sphingomonadaceae</taxon>
        <taxon>Blastomonas</taxon>
    </lineage>
</organism>
<evidence type="ECO:0000313" key="16">
    <source>
        <dbReference type="Proteomes" id="UP000258016"/>
    </source>
</evidence>
<dbReference type="PRINTS" id="PR00415">
    <property type="entry name" value="ACONITASE"/>
</dbReference>
<feature type="binding site" evidence="13">
    <location>
        <position position="412"/>
    </location>
    <ligand>
        <name>[4Fe-4S] cluster</name>
        <dbReference type="ChEBI" id="CHEBI:49883"/>
    </ligand>
</feature>
<dbReference type="Gene3D" id="3.30.499.10">
    <property type="entry name" value="Aconitase, domain 3"/>
    <property type="match status" value="2"/>
</dbReference>
<dbReference type="HAMAP" id="MF_01026">
    <property type="entry name" value="LeuC_type1"/>
    <property type="match status" value="1"/>
</dbReference>
<evidence type="ECO:0000256" key="10">
    <source>
        <dbReference type="ARBA" id="ARBA00023014"/>
    </source>
</evidence>
<dbReference type="PANTHER" id="PTHR43822:SF9">
    <property type="entry name" value="3-ISOPROPYLMALATE DEHYDRATASE"/>
    <property type="match status" value="1"/>
</dbReference>
<keyword evidence="9 13" id="KW-0408">Iron</keyword>
<evidence type="ECO:0000256" key="4">
    <source>
        <dbReference type="ARBA" id="ARBA00011271"/>
    </source>
</evidence>
<keyword evidence="11 13" id="KW-0456">Lyase</keyword>
<dbReference type="InterPro" id="IPR050067">
    <property type="entry name" value="IPM_dehydratase_rel_enz"/>
</dbReference>
<dbReference type="PROSITE" id="PS01244">
    <property type="entry name" value="ACONITASE_2"/>
    <property type="match status" value="1"/>
</dbReference>
<sequence length="472" mass="49680">MGRTLYAKLWDSHLVRAEEGGEDLIYIDRQLVHEVSSPQAFRALADAGRRLRRPETHLAVADHAVPTRARSISGHSGADPVAAAQIAELETNASDFGVRYHPLDGAGHGIVHVIGPEQGFTLPGITLVCGDSHTTTHGAFGALAFGIGASECGTVMATQCLVQKRAATMRVELQGTLPAWTSAKDIALALIAQIGAQGARGFAVEYAGPTIDALDMAGRMTLCNMTIEAGSRIGLIAPDATTFAYLKGRAGAPQGADWDRAVAFWRTLSSDRDAAYDRVVTMDVSALAPQVTWGTSPDQGASVAGHVPDPDDAEPQLQAQIRRALGYMDLTPGMALTDIAIDRVFIGSCTNARIEDLRMAARVASGRRVASGVRAMVVPGSAATRRHAEAEGLADIFRAAGFEWRDAGCSMCVAMNDDRLAPGERCASTSNRNFEGRQGQGGRTHLMSPASAVAAAVTGRIADVRVLMAGAD</sequence>
<dbReference type="InterPro" id="IPR004430">
    <property type="entry name" value="3-IsopropMal_deHydase_lsu"/>
</dbReference>
<dbReference type="InterPro" id="IPR033941">
    <property type="entry name" value="IPMI_cat"/>
</dbReference>
<comment type="catalytic activity">
    <reaction evidence="1 13">
        <text>(2R,3S)-3-isopropylmalate = (2S)-2-isopropylmalate</text>
        <dbReference type="Rhea" id="RHEA:32287"/>
        <dbReference type="ChEBI" id="CHEBI:1178"/>
        <dbReference type="ChEBI" id="CHEBI:35121"/>
        <dbReference type="EC" id="4.2.1.33"/>
    </reaction>
</comment>
<keyword evidence="16" id="KW-1185">Reference proteome</keyword>
<comment type="subunit">
    <text evidence="4 13">Heterodimer of LeuC and LeuD.</text>
</comment>
<evidence type="ECO:0000256" key="5">
    <source>
        <dbReference type="ARBA" id="ARBA00022430"/>
    </source>
</evidence>
<dbReference type="InterPro" id="IPR036008">
    <property type="entry name" value="Aconitase_4Fe-4S_dom"/>
</dbReference>
<comment type="function">
    <text evidence="2 13">Catalyzes the isomerization between 2-isopropylmalate and 3-isopropylmalate, via the formation of 2-isopropylmaleate.</text>
</comment>
<proteinExistence type="inferred from homology"/>
<dbReference type="InterPro" id="IPR018136">
    <property type="entry name" value="Aconitase_4Fe-4S_BS"/>
</dbReference>
<dbReference type="CDD" id="cd01583">
    <property type="entry name" value="IPMI"/>
    <property type="match status" value="1"/>
</dbReference>
<evidence type="ECO:0000256" key="6">
    <source>
        <dbReference type="ARBA" id="ARBA00022485"/>
    </source>
</evidence>
<evidence type="ECO:0000256" key="12">
    <source>
        <dbReference type="ARBA" id="ARBA00023304"/>
    </source>
</evidence>
<dbReference type="NCBIfam" id="TIGR00170">
    <property type="entry name" value="leuC"/>
    <property type="match status" value="1"/>
</dbReference>
<evidence type="ECO:0000256" key="13">
    <source>
        <dbReference type="HAMAP-Rule" id="MF_01026"/>
    </source>
</evidence>
<dbReference type="InterPro" id="IPR015931">
    <property type="entry name" value="Acnase/IPM_dHydase_lsu_aba_1/3"/>
</dbReference>
<dbReference type="PROSITE" id="PS00450">
    <property type="entry name" value="ACONITASE_1"/>
    <property type="match status" value="1"/>
</dbReference>
<evidence type="ECO:0000256" key="2">
    <source>
        <dbReference type="ARBA" id="ARBA00002695"/>
    </source>
</evidence>
<feature type="binding site" evidence="13">
    <location>
        <position position="349"/>
    </location>
    <ligand>
        <name>[4Fe-4S] cluster</name>
        <dbReference type="ChEBI" id="CHEBI:49883"/>
    </ligand>
</feature>
<dbReference type="SUPFAM" id="SSF53732">
    <property type="entry name" value="Aconitase iron-sulfur domain"/>
    <property type="match status" value="1"/>
</dbReference>
<dbReference type="Pfam" id="PF00330">
    <property type="entry name" value="Aconitase"/>
    <property type="match status" value="1"/>
</dbReference>
<dbReference type="NCBIfam" id="NF004016">
    <property type="entry name" value="PRK05478.1"/>
    <property type="match status" value="1"/>
</dbReference>
<keyword evidence="8 13" id="KW-0479">Metal-binding</keyword>
<dbReference type="EC" id="4.2.1.33" evidence="13"/>
<keyword evidence="7 13" id="KW-0028">Amino-acid biosynthesis</keyword>
<evidence type="ECO:0000256" key="11">
    <source>
        <dbReference type="ARBA" id="ARBA00023239"/>
    </source>
</evidence>
<accession>A0ABM6M5G6</accession>
<evidence type="ECO:0000256" key="3">
    <source>
        <dbReference type="ARBA" id="ARBA00004729"/>
    </source>
</evidence>
<dbReference type="Proteomes" id="UP000258016">
    <property type="component" value="Chromosome"/>
</dbReference>
<evidence type="ECO:0000256" key="8">
    <source>
        <dbReference type="ARBA" id="ARBA00022723"/>
    </source>
</evidence>
<dbReference type="InterPro" id="IPR001030">
    <property type="entry name" value="Acoase/IPM_deHydtase_lsu_aba"/>
</dbReference>
<evidence type="ECO:0000313" key="15">
    <source>
        <dbReference type="EMBL" id="ASR51144.1"/>
    </source>
</evidence>
<dbReference type="PANTHER" id="PTHR43822">
    <property type="entry name" value="HOMOACONITASE, MITOCHONDRIAL-RELATED"/>
    <property type="match status" value="1"/>
</dbReference>
<dbReference type="GeneID" id="303485207"/>
<keyword evidence="12 13" id="KW-0100">Branched-chain amino acid biosynthesis</keyword>
<evidence type="ECO:0000259" key="14">
    <source>
        <dbReference type="Pfam" id="PF00330"/>
    </source>
</evidence>
<evidence type="ECO:0000256" key="7">
    <source>
        <dbReference type="ARBA" id="ARBA00022605"/>
    </source>
</evidence>